<reference evidence="1" key="1">
    <citation type="submission" date="2020-02" db="EMBL/GenBank/DDBJ databases">
        <authorList>
            <person name="Meier V. D."/>
        </authorList>
    </citation>
    <scope>NUCLEOTIDE SEQUENCE</scope>
    <source>
        <strain evidence="1">AVDCRST_MAG17</strain>
    </source>
</reference>
<feature type="non-terminal residue" evidence="1">
    <location>
        <position position="57"/>
    </location>
</feature>
<dbReference type="EMBL" id="CADCVV010000078">
    <property type="protein sequence ID" value="CAA9497219.1"/>
    <property type="molecule type" value="Genomic_DNA"/>
</dbReference>
<accession>A0A6J4SF22</accession>
<sequence length="57" mass="5547">VVRAGCGLRLRECVEGGARGAGVAGGVVVDVPDAAGDRDVHAAGVGLLGRPGVLNRV</sequence>
<protein>
    <submittedName>
        <fullName evidence="1">Uncharacterized protein</fullName>
    </submittedName>
</protein>
<gene>
    <name evidence="1" type="ORF">AVDCRST_MAG17-1144</name>
</gene>
<feature type="non-terminal residue" evidence="1">
    <location>
        <position position="1"/>
    </location>
</feature>
<dbReference type="AlphaFoldDB" id="A0A6J4SF22"/>
<proteinExistence type="predicted"/>
<evidence type="ECO:0000313" key="1">
    <source>
        <dbReference type="EMBL" id="CAA9497219.1"/>
    </source>
</evidence>
<organism evidence="1">
    <name type="scientific">uncultured Solirubrobacterales bacterium</name>
    <dbReference type="NCBI Taxonomy" id="768556"/>
    <lineage>
        <taxon>Bacteria</taxon>
        <taxon>Bacillati</taxon>
        <taxon>Actinomycetota</taxon>
        <taxon>Thermoleophilia</taxon>
        <taxon>Solirubrobacterales</taxon>
        <taxon>environmental samples</taxon>
    </lineage>
</organism>
<name>A0A6J4SF22_9ACTN</name>